<keyword evidence="6" id="KW-0560">Oxidoreductase</keyword>
<evidence type="ECO:0000256" key="7">
    <source>
        <dbReference type="ARBA" id="ARBA00023157"/>
    </source>
</evidence>
<evidence type="ECO:0000256" key="2">
    <source>
        <dbReference type="ARBA" id="ARBA00011245"/>
    </source>
</evidence>
<dbReference type="InterPro" id="IPR036249">
    <property type="entry name" value="Thioredoxin-like_sf"/>
</dbReference>
<comment type="function">
    <text evidence="1">Thiol-specific peroxidase that catalyzes the reduction of hydrogen peroxide and organic hydroperoxides to water and alcohols, respectively. Plays a role in cell protection against oxidative stress by detoxifying peroxides and as sensor of hydrogen peroxide-mediated signaling events.</text>
</comment>
<dbReference type="SUPFAM" id="SSF52833">
    <property type="entry name" value="Thioredoxin-like"/>
    <property type="match status" value="1"/>
</dbReference>
<dbReference type="FunFam" id="3.40.30.10:FF:000007">
    <property type="entry name" value="Thioredoxin-dependent thiol peroxidase"/>
    <property type="match status" value="1"/>
</dbReference>
<evidence type="ECO:0000256" key="3">
    <source>
        <dbReference type="ARBA" id="ARBA00013017"/>
    </source>
</evidence>
<evidence type="ECO:0000313" key="15">
    <source>
        <dbReference type="Proteomes" id="UP000613840"/>
    </source>
</evidence>
<dbReference type="NCBIfam" id="NF006960">
    <property type="entry name" value="PRK09437.1"/>
    <property type="match status" value="1"/>
</dbReference>
<dbReference type="PANTHER" id="PTHR42801">
    <property type="entry name" value="THIOREDOXIN-DEPENDENT PEROXIDE REDUCTASE"/>
    <property type="match status" value="1"/>
</dbReference>
<name>A0A917W2D7_9ACTN</name>
<dbReference type="EC" id="1.11.1.24" evidence="3"/>
<dbReference type="GO" id="GO:0005737">
    <property type="term" value="C:cytoplasm"/>
    <property type="evidence" value="ECO:0007669"/>
    <property type="project" value="TreeGrafter"/>
</dbReference>
<evidence type="ECO:0000256" key="4">
    <source>
        <dbReference type="ARBA" id="ARBA00022559"/>
    </source>
</evidence>
<organism evidence="14 15">
    <name type="scientific">Microlunatus endophyticus</name>
    <dbReference type="NCBI Taxonomy" id="1716077"/>
    <lineage>
        <taxon>Bacteria</taxon>
        <taxon>Bacillati</taxon>
        <taxon>Actinomycetota</taxon>
        <taxon>Actinomycetes</taxon>
        <taxon>Propionibacteriales</taxon>
        <taxon>Propionibacteriaceae</taxon>
        <taxon>Microlunatus</taxon>
    </lineage>
</organism>
<comment type="catalytic activity">
    <reaction evidence="12">
        <text>a hydroperoxide + [thioredoxin]-dithiol = an alcohol + [thioredoxin]-disulfide + H2O</text>
        <dbReference type="Rhea" id="RHEA:62620"/>
        <dbReference type="Rhea" id="RHEA-COMP:10698"/>
        <dbReference type="Rhea" id="RHEA-COMP:10700"/>
        <dbReference type="ChEBI" id="CHEBI:15377"/>
        <dbReference type="ChEBI" id="CHEBI:29950"/>
        <dbReference type="ChEBI" id="CHEBI:30879"/>
        <dbReference type="ChEBI" id="CHEBI:35924"/>
        <dbReference type="ChEBI" id="CHEBI:50058"/>
        <dbReference type="EC" id="1.11.1.24"/>
    </reaction>
</comment>
<accession>A0A917W2D7</accession>
<feature type="domain" description="Thioredoxin" evidence="13">
    <location>
        <begin position="5"/>
        <end position="159"/>
    </location>
</feature>
<dbReference type="PANTHER" id="PTHR42801:SF4">
    <property type="entry name" value="AHPC_TSA FAMILY PROTEIN"/>
    <property type="match status" value="1"/>
</dbReference>
<dbReference type="Gene3D" id="3.40.30.10">
    <property type="entry name" value="Glutaredoxin"/>
    <property type="match status" value="1"/>
</dbReference>
<keyword evidence="7" id="KW-1015">Disulfide bond</keyword>
<dbReference type="GO" id="GO:0034599">
    <property type="term" value="P:cellular response to oxidative stress"/>
    <property type="evidence" value="ECO:0007669"/>
    <property type="project" value="TreeGrafter"/>
</dbReference>
<dbReference type="RefSeq" id="WP_229669884.1">
    <property type="nucleotide sequence ID" value="NZ_BMMZ01000004.1"/>
</dbReference>
<dbReference type="Pfam" id="PF00578">
    <property type="entry name" value="AhpC-TSA"/>
    <property type="match status" value="1"/>
</dbReference>
<evidence type="ECO:0000259" key="13">
    <source>
        <dbReference type="PROSITE" id="PS51352"/>
    </source>
</evidence>
<evidence type="ECO:0000256" key="5">
    <source>
        <dbReference type="ARBA" id="ARBA00022862"/>
    </source>
</evidence>
<dbReference type="Proteomes" id="UP000613840">
    <property type="component" value="Unassembled WGS sequence"/>
</dbReference>
<evidence type="ECO:0000313" key="14">
    <source>
        <dbReference type="EMBL" id="GGL60156.1"/>
    </source>
</evidence>
<dbReference type="InterPro" id="IPR013766">
    <property type="entry name" value="Thioredoxin_domain"/>
</dbReference>
<protein>
    <recommendedName>
        <fullName evidence="3">thioredoxin-dependent peroxiredoxin</fullName>
        <ecNumber evidence="3">1.11.1.24</ecNumber>
    </recommendedName>
    <alternativeName>
        <fullName evidence="11">Bacterioferritin comigratory protein</fullName>
    </alternativeName>
    <alternativeName>
        <fullName evidence="9">Thioredoxin peroxidase</fullName>
    </alternativeName>
</protein>
<proteinExistence type="inferred from homology"/>
<dbReference type="AlphaFoldDB" id="A0A917W2D7"/>
<keyword evidence="8" id="KW-0676">Redox-active center</keyword>
<evidence type="ECO:0000256" key="8">
    <source>
        <dbReference type="ARBA" id="ARBA00023284"/>
    </source>
</evidence>
<dbReference type="GO" id="GO:0008379">
    <property type="term" value="F:thioredoxin peroxidase activity"/>
    <property type="evidence" value="ECO:0007669"/>
    <property type="project" value="TreeGrafter"/>
</dbReference>
<comment type="similarity">
    <text evidence="10">Belongs to the peroxiredoxin family. BCP/PrxQ subfamily.</text>
</comment>
<evidence type="ECO:0000256" key="11">
    <source>
        <dbReference type="ARBA" id="ARBA00041373"/>
    </source>
</evidence>
<evidence type="ECO:0000256" key="10">
    <source>
        <dbReference type="ARBA" id="ARBA00038489"/>
    </source>
</evidence>
<dbReference type="EMBL" id="BMMZ01000004">
    <property type="protein sequence ID" value="GGL60156.1"/>
    <property type="molecule type" value="Genomic_DNA"/>
</dbReference>
<comment type="caution">
    <text evidence="14">The sequence shown here is derived from an EMBL/GenBank/DDBJ whole genome shotgun (WGS) entry which is preliminary data.</text>
</comment>
<gene>
    <name evidence="14" type="ORF">GCM10011575_18330</name>
</gene>
<reference evidence="14" key="1">
    <citation type="journal article" date="2014" name="Int. J. Syst. Evol. Microbiol.">
        <title>Complete genome sequence of Corynebacterium casei LMG S-19264T (=DSM 44701T), isolated from a smear-ripened cheese.</title>
        <authorList>
            <consortium name="US DOE Joint Genome Institute (JGI-PGF)"/>
            <person name="Walter F."/>
            <person name="Albersmeier A."/>
            <person name="Kalinowski J."/>
            <person name="Ruckert C."/>
        </authorList>
    </citation>
    <scope>NUCLEOTIDE SEQUENCE</scope>
    <source>
        <strain evidence="14">CGMCC 4.7306</strain>
    </source>
</reference>
<dbReference type="InterPro" id="IPR000866">
    <property type="entry name" value="AhpC/TSA"/>
</dbReference>
<dbReference type="InterPro" id="IPR050924">
    <property type="entry name" value="Peroxiredoxin_BCP/PrxQ"/>
</dbReference>
<evidence type="ECO:0000256" key="1">
    <source>
        <dbReference type="ARBA" id="ARBA00003330"/>
    </source>
</evidence>
<comment type="subunit">
    <text evidence="2">Monomer.</text>
</comment>
<reference evidence="14" key="2">
    <citation type="submission" date="2020-09" db="EMBL/GenBank/DDBJ databases">
        <authorList>
            <person name="Sun Q."/>
            <person name="Zhou Y."/>
        </authorList>
    </citation>
    <scope>NUCLEOTIDE SEQUENCE</scope>
    <source>
        <strain evidence="14">CGMCC 4.7306</strain>
    </source>
</reference>
<evidence type="ECO:0000256" key="9">
    <source>
        <dbReference type="ARBA" id="ARBA00032824"/>
    </source>
</evidence>
<dbReference type="GO" id="GO:0045454">
    <property type="term" value="P:cell redox homeostasis"/>
    <property type="evidence" value="ECO:0007669"/>
    <property type="project" value="TreeGrafter"/>
</dbReference>
<evidence type="ECO:0000256" key="6">
    <source>
        <dbReference type="ARBA" id="ARBA00023002"/>
    </source>
</evidence>
<dbReference type="PROSITE" id="PS51352">
    <property type="entry name" value="THIOREDOXIN_2"/>
    <property type="match status" value="1"/>
</dbReference>
<keyword evidence="15" id="KW-1185">Reference proteome</keyword>
<dbReference type="CDD" id="cd03017">
    <property type="entry name" value="PRX_BCP"/>
    <property type="match status" value="1"/>
</dbReference>
<keyword evidence="5" id="KW-0049">Antioxidant</keyword>
<sequence>MSDRLGPGDVAPAFSLPDATGKTVSLSDFAGKRVIVYFYPAAMTPGCTTQAVDFTAAMDELSSAGLSVLGISPDDTAKLAKFKEREHIGFPLLSDADKTTLSAWGAYGEKLLYGKLIEGVLRSTFVVDVDAEGNGTIAVAQYNVRAKGHVAKLRKELAV</sequence>
<keyword evidence="4" id="KW-0575">Peroxidase</keyword>
<evidence type="ECO:0000256" key="12">
    <source>
        <dbReference type="ARBA" id="ARBA00049091"/>
    </source>
</evidence>